<evidence type="ECO:0000313" key="1">
    <source>
        <dbReference type="EMBL" id="AIW18576.1"/>
    </source>
</evidence>
<name>A0AAN0VXL0_9VIBR</name>
<organism evidence="1 2">
    <name type="scientific">Vibrio coralliilyticus</name>
    <dbReference type="NCBI Taxonomy" id="190893"/>
    <lineage>
        <taxon>Bacteria</taxon>
        <taxon>Pseudomonadati</taxon>
        <taxon>Pseudomonadota</taxon>
        <taxon>Gammaproteobacteria</taxon>
        <taxon>Vibrionales</taxon>
        <taxon>Vibrionaceae</taxon>
        <taxon>Vibrio</taxon>
    </lineage>
</organism>
<gene>
    <name evidence="1" type="ORF">IX92_05735</name>
</gene>
<dbReference type="AlphaFoldDB" id="A0AAN0VXL0"/>
<reference evidence="1 2" key="1">
    <citation type="submission" date="2014-10" db="EMBL/GenBank/DDBJ databases">
        <title>The Complete Genome Sequence for the Shellfish Pathogen Vibrio coralliilyticus RE98 Isolated from a Shellfish Hatchery.</title>
        <authorList>
            <person name="Richards G.P."/>
            <person name="Bono J.L."/>
            <person name="Watson M.A."/>
            <person name="Needleman D.S."/>
        </authorList>
    </citation>
    <scope>NUCLEOTIDE SEQUENCE [LARGE SCALE GENOMIC DNA]</scope>
    <source>
        <strain evidence="1 2">RE98</strain>
    </source>
</reference>
<protein>
    <submittedName>
        <fullName evidence="1">Uncharacterized protein</fullName>
    </submittedName>
</protein>
<evidence type="ECO:0000313" key="2">
    <source>
        <dbReference type="Proteomes" id="UP000030081"/>
    </source>
</evidence>
<proteinExistence type="predicted"/>
<dbReference type="RefSeq" id="WP_043007667.1">
    <property type="nucleotide sequence ID" value="NZ_CP009617.1"/>
</dbReference>
<keyword evidence="2" id="KW-1185">Reference proteome</keyword>
<dbReference type="EMBL" id="CP009617">
    <property type="protein sequence ID" value="AIW18576.1"/>
    <property type="molecule type" value="Genomic_DNA"/>
</dbReference>
<dbReference type="KEGG" id="vcy:IX92_05735"/>
<sequence>MKIQPYIPSIFPEHHGELIKSFELFSEGLSEKFDVPKEIFRNHYGVFELTLALTQDSRVIEDHFDMICNFTAELINKNVGIELISKSIEHLDEGIAAFNSMKNSAIVARDDYSFKENVDSVFDSINKIIEHMIKKEGSFITHQELINDNQTVSNNYSLFTVIDNCEKFLLKSRLCSVNHKKIFNVPVNQWRNISAHRDYECKNHRIYLEYGRGERKKLEISIEDLDRVLTEVYRMRVNIKFVTGIVLSILSSKYLPHDFKKVGTPLKNLLSDFNYYLINEGVSILKFLKVERFIINEVEYENKENKKLYEI</sequence>
<dbReference type="Proteomes" id="UP000030081">
    <property type="component" value="Chromosome 1"/>
</dbReference>
<accession>A0AAN0VXL0</accession>